<evidence type="ECO:0000256" key="1">
    <source>
        <dbReference type="SAM" id="Phobius"/>
    </source>
</evidence>
<reference evidence="3 4" key="1">
    <citation type="journal article" date="2015" name="Stand. Genomic Sci.">
        <title>Genomic Encyclopedia of Bacterial and Archaeal Type Strains, Phase III: the genomes of soil and plant-associated and newly described type strains.</title>
        <authorList>
            <person name="Whitman W.B."/>
            <person name="Woyke T."/>
            <person name="Klenk H.P."/>
            <person name="Zhou Y."/>
            <person name="Lilburn T.G."/>
            <person name="Beck B.J."/>
            <person name="De Vos P."/>
            <person name="Vandamme P."/>
            <person name="Eisen J.A."/>
            <person name="Garrity G."/>
            <person name="Hugenholtz P."/>
            <person name="Kyrpides N.C."/>
        </authorList>
    </citation>
    <scope>NUCLEOTIDE SEQUENCE [LARGE SCALE GENOMIC DNA]</scope>
    <source>
        <strain evidence="3 4">VKM Ac-2541</strain>
    </source>
</reference>
<dbReference type="InterPro" id="IPR043130">
    <property type="entry name" value="CDP-OH_PTrfase_TM_dom"/>
</dbReference>
<feature type="domain" description="MobA-like NTP transferase" evidence="2">
    <location>
        <begin position="14"/>
        <end position="106"/>
    </location>
</feature>
<dbReference type="Proteomes" id="UP000295573">
    <property type="component" value="Unassembled WGS sequence"/>
</dbReference>
<keyword evidence="1" id="KW-0472">Membrane</keyword>
<proteinExistence type="predicted"/>
<dbReference type="Pfam" id="PF12804">
    <property type="entry name" value="NTP_transf_3"/>
    <property type="match status" value="1"/>
</dbReference>
<feature type="transmembrane region" description="Helical" evidence="1">
    <location>
        <begin position="293"/>
        <end position="314"/>
    </location>
</feature>
<comment type="caution">
    <text evidence="3">The sequence shown here is derived from an EMBL/GenBank/DDBJ whole genome shotgun (WGS) entry which is preliminary data.</text>
</comment>
<dbReference type="InterPro" id="IPR025877">
    <property type="entry name" value="MobA-like_NTP_Trfase"/>
</dbReference>
<organism evidence="3 4">
    <name type="scientific">Kribbella antiqua</name>
    <dbReference type="NCBI Taxonomy" id="2512217"/>
    <lineage>
        <taxon>Bacteria</taxon>
        <taxon>Bacillati</taxon>
        <taxon>Actinomycetota</taxon>
        <taxon>Actinomycetes</taxon>
        <taxon>Propionibacteriales</taxon>
        <taxon>Kribbellaceae</taxon>
        <taxon>Kribbella</taxon>
    </lineage>
</organism>
<dbReference type="Gene3D" id="3.90.550.10">
    <property type="entry name" value="Spore Coat Polysaccharide Biosynthesis Protein SpsA, Chain A"/>
    <property type="match status" value="1"/>
</dbReference>
<keyword evidence="4" id="KW-1185">Reference proteome</keyword>
<feature type="transmembrane region" description="Helical" evidence="1">
    <location>
        <begin position="357"/>
        <end position="381"/>
    </location>
</feature>
<dbReference type="EMBL" id="SLWR01000014">
    <property type="protein sequence ID" value="TCO42287.1"/>
    <property type="molecule type" value="Genomic_DNA"/>
</dbReference>
<dbReference type="InterPro" id="IPR029044">
    <property type="entry name" value="Nucleotide-diphossugar_trans"/>
</dbReference>
<keyword evidence="1" id="KW-0812">Transmembrane</keyword>
<keyword evidence="1" id="KW-1133">Transmembrane helix</keyword>
<dbReference type="Gene3D" id="1.20.120.1760">
    <property type="match status" value="1"/>
</dbReference>
<feature type="transmembrane region" description="Helical" evidence="1">
    <location>
        <begin position="261"/>
        <end position="281"/>
    </location>
</feature>
<accession>A0A4R2IDA8</accession>
<feature type="transmembrane region" description="Helical" evidence="1">
    <location>
        <begin position="320"/>
        <end position="337"/>
    </location>
</feature>
<dbReference type="AlphaFoldDB" id="A0A4R2IDA8"/>
<dbReference type="GO" id="GO:0016301">
    <property type="term" value="F:kinase activity"/>
    <property type="evidence" value="ECO:0007669"/>
    <property type="project" value="UniProtKB-KW"/>
</dbReference>
<evidence type="ECO:0000313" key="4">
    <source>
        <dbReference type="Proteomes" id="UP000295573"/>
    </source>
</evidence>
<dbReference type="SUPFAM" id="SSF53448">
    <property type="entry name" value="Nucleotide-diphospho-sugar transferases"/>
    <property type="match status" value="1"/>
</dbReference>
<sequence>MRVALLLAAGRGILRRVGGVSLLERGVRELRKAGIERVVVVADDVIAVTEDLPVEVVVDPDWGSGTASSVLTGLSMIGDRRCLVVMGDVVFEADDVRRLIQTPTGNAQAVDRNVADHRATRIQLDGDGQVASLGPDLDEYDAVDAGLTVVEVQDVLMVTYRVRESWLELRQQLLTHGCRMQSTEMQGFWASADTPELEQLMWRRCGPKPTDGVVARVLNRRISGPITRLLLRTGVVPEVATVLAFVVTLVAAGLVATSNTWLMIAGGLGILLGSALGGVDGELARISGRTTRLGATLLGRYAELAVVLAFVLAAGSTRTAWIWGFAAAAGCLLISYIHAVGRDTDVRLLFRREFRLLIFAVAAVATFPLWGLVAVAVAANLDALRGVVLLLRE</sequence>
<evidence type="ECO:0000259" key="2">
    <source>
        <dbReference type="Pfam" id="PF12804"/>
    </source>
</evidence>
<feature type="transmembrane region" description="Helical" evidence="1">
    <location>
        <begin position="229"/>
        <end position="255"/>
    </location>
</feature>
<evidence type="ECO:0000313" key="3">
    <source>
        <dbReference type="EMBL" id="TCO42287.1"/>
    </source>
</evidence>
<name>A0A4R2IDA8_9ACTN</name>
<keyword evidence="3" id="KW-0418">Kinase</keyword>
<protein>
    <submittedName>
        <fullName evidence="3">Choline kinase</fullName>
    </submittedName>
</protein>
<dbReference type="GO" id="GO:0016779">
    <property type="term" value="F:nucleotidyltransferase activity"/>
    <property type="evidence" value="ECO:0007669"/>
    <property type="project" value="UniProtKB-ARBA"/>
</dbReference>
<gene>
    <name evidence="3" type="ORF">EV646_114110</name>
</gene>
<keyword evidence="3" id="KW-0808">Transferase</keyword>